<feature type="transmembrane region" description="Helical" evidence="7">
    <location>
        <begin position="66"/>
        <end position="83"/>
    </location>
</feature>
<feature type="transmembrane region" description="Helical" evidence="7">
    <location>
        <begin position="354"/>
        <end position="376"/>
    </location>
</feature>
<comment type="subcellular location">
    <subcellularLocation>
        <location evidence="1">Cell membrane</location>
        <topology evidence="1">Multi-pass membrane protein</topology>
    </subcellularLocation>
</comment>
<dbReference type="EMBL" id="AJYC02000129">
    <property type="protein sequence ID" value="EKT77941.1"/>
    <property type="molecule type" value="Genomic_DNA"/>
</dbReference>
<feature type="transmembrane region" description="Helical" evidence="7">
    <location>
        <begin position="185"/>
        <end position="203"/>
    </location>
</feature>
<evidence type="ECO:0000313" key="9">
    <source>
        <dbReference type="EMBL" id="EKT77941.1"/>
    </source>
</evidence>
<accession>K8XAS9</accession>
<evidence type="ECO:0000256" key="2">
    <source>
        <dbReference type="ARBA" id="ARBA00022448"/>
    </source>
</evidence>
<keyword evidence="3" id="KW-1003">Cell membrane</keyword>
<dbReference type="Proteomes" id="UP000005951">
    <property type="component" value="Unassembled WGS sequence"/>
</dbReference>
<reference evidence="9 10" key="1">
    <citation type="journal article" date="2013" name="Genome Announc.">
        <title>Draft Genome Sequence of Rhodococcus opacus Strain M213 Shows a Diverse Catabolic Potential.</title>
        <authorList>
            <person name="Pathak A."/>
            <person name="Green S.J."/>
            <person name="Ogram A."/>
            <person name="Chauhan A."/>
        </authorList>
    </citation>
    <scope>NUCLEOTIDE SEQUENCE [LARGE SCALE GENOMIC DNA]</scope>
    <source>
        <strain evidence="9 10">M213</strain>
    </source>
</reference>
<evidence type="ECO:0000313" key="10">
    <source>
        <dbReference type="Proteomes" id="UP000005951"/>
    </source>
</evidence>
<dbReference type="InterPro" id="IPR020846">
    <property type="entry name" value="MFS_dom"/>
</dbReference>
<proteinExistence type="predicted"/>
<gene>
    <name evidence="9" type="ORF">WSS_A35092</name>
</gene>
<feature type="transmembrane region" description="Helical" evidence="7">
    <location>
        <begin position="292"/>
        <end position="312"/>
    </location>
</feature>
<evidence type="ECO:0000256" key="1">
    <source>
        <dbReference type="ARBA" id="ARBA00004651"/>
    </source>
</evidence>
<comment type="caution">
    <text evidence="9">The sequence shown here is derived from an EMBL/GenBank/DDBJ whole genome shotgun (WGS) entry which is preliminary data.</text>
</comment>
<dbReference type="AlphaFoldDB" id="K8XAS9"/>
<evidence type="ECO:0000256" key="7">
    <source>
        <dbReference type="SAM" id="Phobius"/>
    </source>
</evidence>
<feature type="transmembrane region" description="Helical" evidence="7">
    <location>
        <begin position="154"/>
        <end position="173"/>
    </location>
</feature>
<keyword evidence="4 7" id="KW-0812">Transmembrane</keyword>
<dbReference type="InterPro" id="IPR011701">
    <property type="entry name" value="MFS"/>
</dbReference>
<dbReference type="GO" id="GO:0005886">
    <property type="term" value="C:plasma membrane"/>
    <property type="evidence" value="ECO:0007669"/>
    <property type="project" value="UniProtKB-SubCell"/>
</dbReference>
<evidence type="ECO:0000256" key="3">
    <source>
        <dbReference type="ARBA" id="ARBA00022475"/>
    </source>
</evidence>
<evidence type="ECO:0000256" key="4">
    <source>
        <dbReference type="ARBA" id="ARBA00022692"/>
    </source>
</evidence>
<evidence type="ECO:0000256" key="5">
    <source>
        <dbReference type="ARBA" id="ARBA00022989"/>
    </source>
</evidence>
<feature type="transmembrane region" description="Helical" evidence="7">
    <location>
        <begin position="388"/>
        <end position="406"/>
    </location>
</feature>
<keyword evidence="5 7" id="KW-1133">Transmembrane helix</keyword>
<organism evidence="9 10">
    <name type="scientific">Rhodococcus opacus M213</name>
    <dbReference type="NCBI Taxonomy" id="1129896"/>
    <lineage>
        <taxon>Bacteria</taxon>
        <taxon>Bacillati</taxon>
        <taxon>Actinomycetota</taxon>
        <taxon>Actinomycetes</taxon>
        <taxon>Mycobacteriales</taxon>
        <taxon>Nocardiaceae</taxon>
        <taxon>Rhodococcus</taxon>
    </lineage>
</organism>
<dbReference type="InterPro" id="IPR050171">
    <property type="entry name" value="MFS_Transporters"/>
</dbReference>
<feature type="transmembrane region" description="Helical" evidence="7">
    <location>
        <begin position="318"/>
        <end position="342"/>
    </location>
</feature>
<dbReference type="SUPFAM" id="SSF103473">
    <property type="entry name" value="MFS general substrate transporter"/>
    <property type="match status" value="1"/>
</dbReference>
<evidence type="ECO:0000259" key="8">
    <source>
        <dbReference type="PROSITE" id="PS50850"/>
    </source>
</evidence>
<name>K8XAS9_RHOOP</name>
<sequence>MFSGEYAMTTLAAPEAPPTSRPALRRGAAFTLVAVVIATLLGASAAPTPLYEVYQSNWGFSSLQSTLIFGIYAVSLLLALLTVGSLSDYVGRRPVLITALVFEAASMIMFATAEGIGLLLIARVVQGFATGAAISALGSTLLDLERTPGRGATVNSIAPTVGPALGAIGSSLISEHLPRPTSTVFLVFCALFVVEILGIWAAPETAVRQKGALASMRPTLAVPSTALGMLVLTGPCLVAVWALGGFYLSLGPSLARNALDVHTSLIGAIMVATLTGTGAFAVFLLRNVAARRILYVGASALVAGVAITLVGAETSSALWILAGTAVAGIGFGAGFQGTIRTVMPLAEPHERAGLLSSIYVIAYLANSVPALIAGYLVGKVGLVDTTRIYGGLVIVLAAAAFLGLLMRKAPVSTS</sequence>
<dbReference type="PANTHER" id="PTHR23517">
    <property type="entry name" value="RESISTANCE PROTEIN MDTM, PUTATIVE-RELATED-RELATED"/>
    <property type="match status" value="1"/>
</dbReference>
<dbReference type="GO" id="GO:0022857">
    <property type="term" value="F:transmembrane transporter activity"/>
    <property type="evidence" value="ECO:0007669"/>
    <property type="project" value="InterPro"/>
</dbReference>
<feature type="transmembrane region" description="Helical" evidence="7">
    <location>
        <begin position="224"/>
        <end position="244"/>
    </location>
</feature>
<evidence type="ECO:0000256" key="6">
    <source>
        <dbReference type="ARBA" id="ARBA00023136"/>
    </source>
</evidence>
<protein>
    <submittedName>
        <fullName evidence="9">Multidrug resistance protein</fullName>
    </submittedName>
</protein>
<feature type="transmembrane region" description="Helical" evidence="7">
    <location>
        <begin position="264"/>
        <end position="285"/>
    </location>
</feature>
<keyword evidence="2" id="KW-0813">Transport</keyword>
<dbReference type="Pfam" id="PF07690">
    <property type="entry name" value="MFS_1"/>
    <property type="match status" value="1"/>
</dbReference>
<keyword evidence="6 7" id="KW-0472">Membrane</keyword>
<feature type="transmembrane region" description="Helical" evidence="7">
    <location>
        <begin position="95"/>
        <end position="113"/>
    </location>
</feature>
<dbReference type="PROSITE" id="PS50850">
    <property type="entry name" value="MFS"/>
    <property type="match status" value="1"/>
</dbReference>
<feature type="domain" description="Major facilitator superfamily (MFS) profile" evidence="8">
    <location>
        <begin position="28"/>
        <end position="414"/>
    </location>
</feature>
<dbReference type="InterPro" id="IPR036259">
    <property type="entry name" value="MFS_trans_sf"/>
</dbReference>
<dbReference type="PANTHER" id="PTHR23517:SF13">
    <property type="entry name" value="MAJOR FACILITATOR SUPERFAMILY MFS_1"/>
    <property type="match status" value="1"/>
</dbReference>
<dbReference type="Gene3D" id="1.20.1250.20">
    <property type="entry name" value="MFS general substrate transporter like domains"/>
    <property type="match status" value="1"/>
</dbReference>
<feature type="transmembrane region" description="Helical" evidence="7">
    <location>
        <begin position="119"/>
        <end position="142"/>
    </location>
</feature>
<feature type="transmembrane region" description="Helical" evidence="7">
    <location>
        <begin position="27"/>
        <end position="46"/>
    </location>
</feature>